<evidence type="ECO:0000313" key="2">
    <source>
        <dbReference type="Proteomes" id="UP001301140"/>
    </source>
</evidence>
<dbReference type="SUPFAM" id="SSF103088">
    <property type="entry name" value="OmpA-like"/>
    <property type="match status" value="1"/>
</dbReference>
<protein>
    <submittedName>
        <fullName evidence="1">CpaD family pilus assembly lipoprotein</fullName>
    </submittedName>
</protein>
<dbReference type="RefSeq" id="WP_327788936.1">
    <property type="nucleotide sequence ID" value="NZ_JARGEQ010000091.1"/>
</dbReference>
<keyword evidence="1" id="KW-0449">Lipoprotein</keyword>
<proteinExistence type="predicted"/>
<dbReference type="PROSITE" id="PS51257">
    <property type="entry name" value="PROKAR_LIPOPROTEIN"/>
    <property type="match status" value="1"/>
</dbReference>
<reference evidence="1 2" key="1">
    <citation type="submission" date="2023-03" db="EMBL/GenBank/DDBJ databases">
        <title>YIM 152171 draft genome.</title>
        <authorList>
            <person name="Yang Z."/>
        </authorList>
    </citation>
    <scope>NUCLEOTIDE SEQUENCE [LARGE SCALE GENOMIC DNA]</scope>
    <source>
        <strain evidence="1 2">YIM 152171</strain>
    </source>
</reference>
<dbReference type="Proteomes" id="UP001301140">
    <property type="component" value="Unassembled WGS sequence"/>
</dbReference>
<dbReference type="InterPro" id="IPR036737">
    <property type="entry name" value="OmpA-like_sf"/>
</dbReference>
<keyword evidence="2" id="KW-1185">Reference proteome</keyword>
<dbReference type="Pfam" id="PF09476">
    <property type="entry name" value="Pilus_CpaD"/>
    <property type="match status" value="1"/>
</dbReference>
<dbReference type="Gene3D" id="3.30.1330.60">
    <property type="entry name" value="OmpA-like domain"/>
    <property type="match status" value="1"/>
</dbReference>
<dbReference type="InterPro" id="IPR019027">
    <property type="entry name" value="Pilus_biogenesis_CpaD-related"/>
</dbReference>
<name>A0AAP3XRA0_9PROT</name>
<comment type="caution">
    <text evidence="1">The sequence shown here is derived from an EMBL/GenBank/DDBJ whole genome shotgun (WGS) entry which is preliminary data.</text>
</comment>
<evidence type="ECO:0000313" key="1">
    <source>
        <dbReference type="EMBL" id="MDF1586521.1"/>
    </source>
</evidence>
<sequence>MPILCRALLRPSEWTLVVLGLTLAACAPVEPPVQHEVPPRPSASLSSARHEVLFAPGRSELAEAERSVLRRFLATQPPGSGRTVRITGEAGGPRDGATGRAAEELALRRARAVAREVTASLSGPIRVSIETRTDSGGRAALLTLETATADVPGCPQPTAFLASSVGADWRLGCSTASNLAAMAAFPADLVTPAAMGTADGTREAEAVVRHRTDRVKALSQDRLQP</sequence>
<dbReference type="AlphaFoldDB" id="A0AAP3XRA0"/>
<dbReference type="EMBL" id="JARGEQ010000091">
    <property type="protein sequence ID" value="MDF1586521.1"/>
    <property type="molecule type" value="Genomic_DNA"/>
</dbReference>
<gene>
    <name evidence="1" type="ORF">PZ740_09005</name>
</gene>
<accession>A0AAP3XRA0</accession>
<organism evidence="1 2">
    <name type="scientific">Marinimicrococcus flavescens</name>
    <dbReference type="NCBI Taxonomy" id="3031815"/>
    <lineage>
        <taxon>Bacteria</taxon>
        <taxon>Pseudomonadati</taxon>
        <taxon>Pseudomonadota</taxon>
        <taxon>Alphaproteobacteria</taxon>
        <taxon>Geminicoccales</taxon>
        <taxon>Geminicoccaceae</taxon>
        <taxon>Marinimicrococcus</taxon>
    </lineage>
</organism>